<evidence type="ECO:0000313" key="2">
    <source>
        <dbReference type="EMBL" id="KZV84628.1"/>
    </source>
</evidence>
<feature type="domain" description="F-box" evidence="1">
    <location>
        <begin position="5"/>
        <end position="52"/>
    </location>
</feature>
<keyword evidence="3" id="KW-1185">Reference proteome</keyword>
<dbReference type="InterPro" id="IPR036047">
    <property type="entry name" value="F-box-like_dom_sf"/>
</dbReference>
<dbReference type="AlphaFoldDB" id="A0A165DIM7"/>
<dbReference type="PANTHER" id="PTHR38926">
    <property type="entry name" value="F-BOX DOMAIN CONTAINING PROTEIN, EXPRESSED"/>
    <property type="match status" value="1"/>
</dbReference>
<gene>
    <name evidence="2" type="ORF">EXIGLDRAFT_776359</name>
</gene>
<organism evidence="2 3">
    <name type="scientific">Exidia glandulosa HHB12029</name>
    <dbReference type="NCBI Taxonomy" id="1314781"/>
    <lineage>
        <taxon>Eukaryota</taxon>
        <taxon>Fungi</taxon>
        <taxon>Dikarya</taxon>
        <taxon>Basidiomycota</taxon>
        <taxon>Agaricomycotina</taxon>
        <taxon>Agaricomycetes</taxon>
        <taxon>Auriculariales</taxon>
        <taxon>Exidiaceae</taxon>
        <taxon>Exidia</taxon>
    </lineage>
</organism>
<dbReference type="PROSITE" id="PS50181">
    <property type="entry name" value="FBOX"/>
    <property type="match status" value="1"/>
</dbReference>
<dbReference type="SUPFAM" id="SSF81383">
    <property type="entry name" value="F-box domain"/>
    <property type="match status" value="1"/>
</dbReference>
<dbReference type="Pfam" id="PF12937">
    <property type="entry name" value="F-box-like"/>
    <property type="match status" value="1"/>
</dbReference>
<dbReference type="SMART" id="SM00256">
    <property type="entry name" value="FBOX"/>
    <property type="match status" value="1"/>
</dbReference>
<dbReference type="InParanoid" id="A0A165DIM7"/>
<accession>A0A165DIM7</accession>
<dbReference type="InterPro" id="IPR001810">
    <property type="entry name" value="F-box_dom"/>
</dbReference>
<reference evidence="2 3" key="1">
    <citation type="journal article" date="2016" name="Mol. Biol. Evol.">
        <title>Comparative Genomics of Early-Diverging Mushroom-Forming Fungi Provides Insights into the Origins of Lignocellulose Decay Capabilities.</title>
        <authorList>
            <person name="Nagy L.G."/>
            <person name="Riley R."/>
            <person name="Tritt A."/>
            <person name="Adam C."/>
            <person name="Daum C."/>
            <person name="Floudas D."/>
            <person name="Sun H."/>
            <person name="Yadav J.S."/>
            <person name="Pangilinan J."/>
            <person name="Larsson K.H."/>
            <person name="Matsuura K."/>
            <person name="Barry K."/>
            <person name="Labutti K."/>
            <person name="Kuo R."/>
            <person name="Ohm R.A."/>
            <person name="Bhattacharya S.S."/>
            <person name="Shirouzu T."/>
            <person name="Yoshinaga Y."/>
            <person name="Martin F.M."/>
            <person name="Grigoriev I.V."/>
            <person name="Hibbett D.S."/>
        </authorList>
    </citation>
    <scope>NUCLEOTIDE SEQUENCE [LARGE SCALE GENOMIC DNA]</scope>
    <source>
        <strain evidence="2 3">HHB12029</strain>
    </source>
</reference>
<evidence type="ECO:0000259" key="1">
    <source>
        <dbReference type="PROSITE" id="PS50181"/>
    </source>
</evidence>
<dbReference type="OrthoDB" id="2269034at2759"/>
<sequence length="567" mass="63875">MSQCLTLRFALPDELWCMVWEHLPLEARVAVSHVSRRWRAAALASSRLWSRIDFNTSLHDRRRCYCMSSPSDVVPGRFTDAVYASLEARLAAGLRFISLALHRARPLPISFDVHVACRTANNAPALLQLCALIRPHAARLRSLSFTSNEVDAFKAFAKAVFRSYPSPAFPALHHLKLSCIFDAERPWVHKRVHIPYLPKMTPALESLDLFHDYTWWNCDRDGNPSLRVNAYPLPGTVLPALKELRYTFRDARDCATVLAPCPNLSIAHLSLYHPRYGRNSISTEIAEEDVARVCTLAERIARIRVYYIKDDAMAQHVRRMFARSDREELYIHQFGAAPLASLFAIFSDIGTYAQLRVEICAESGGAFAVQVQDPDGARSRCVSLAPYYMLPNGKGCSAPGARDYTLPRLWSSLSPTLVRRLALPLHTWYAMTPFVPSFPVLECLMLGFASPQDLKIASTEPEAPLDSTVAIMTLPELRTVVLYAKRNQNVRLAIKVLDNIVSSFSCDVDTVRLLNIDLKVPCDIDVSDVMPAGRVERFWSVRELESYEMFLLGDEDVPAALFKSTRM</sequence>
<protein>
    <recommendedName>
        <fullName evidence="1">F-box domain-containing protein</fullName>
    </recommendedName>
</protein>
<dbReference type="EMBL" id="KV426217">
    <property type="protein sequence ID" value="KZV84628.1"/>
    <property type="molecule type" value="Genomic_DNA"/>
</dbReference>
<dbReference type="Gene3D" id="1.20.1280.50">
    <property type="match status" value="1"/>
</dbReference>
<dbReference type="PANTHER" id="PTHR38926:SF72">
    <property type="entry name" value="IM:7136021-RELATED"/>
    <property type="match status" value="1"/>
</dbReference>
<evidence type="ECO:0000313" key="3">
    <source>
        <dbReference type="Proteomes" id="UP000077266"/>
    </source>
</evidence>
<proteinExistence type="predicted"/>
<dbReference type="Proteomes" id="UP000077266">
    <property type="component" value="Unassembled WGS sequence"/>
</dbReference>
<name>A0A165DIM7_EXIGL</name>